<evidence type="ECO:0000313" key="1">
    <source>
        <dbReference type="EMBL" id="ADL35459.1"/>
    </source>
</evidence>
<dbReference type="HOGENOM" id="CLU_2714746_0_0_9"/>
<dbReference type="RefSeq" id="WP_013282112.1">
    <property type="nucleotide sequence ID" value="NC_014387.1"/>
</dbReference>
<name>E0RZ87_BUTPB</name>
<organism evidence="1 2">
    <name type="scientific">Butyrivibrio proteoclasticus (strain ATCC 51982 / DSM 14932 / B316)</name>
    <name type="common">Clostridium proteoclasticum</name>
    <dbReference type="NCBI Taxonomy" id="515622"/>
    <lineage>
        <taxon>Bacteria</taxon>
        <taxon>Bacillati</taxon>
        <taxon>Bacillota</taxon>
        <taxon>Clostridia</taxon>
        <taxon>Lachnospirales</taxon>
        <taxon>Lachnospiraceae</taxon>
        <taxon>Butyrivibrio</taxon>
    </lineage>
</organism>
<keyword evidence="2" id="KW-1185">Reference proteome</keyword>
<dbReference type="AlphaFoldDB" id="E0RZ87"/>
<dbReference type="InterPro" id="IPR029058">
    <property type="entry name" value="AB_hydrolase_fold"/>
</dbReference>
<dbReference type="STRING" id="515622.bpr_I2727"/>
<reference evidence="1 2" key="1">
    <citation type="journal article" date="2010" name="PLoS ONE">
        <title>The glycobiome of the rumen bacterium Butyrivibrio proteoclasticus B316(T) highlights adaptation to a polysaccharide-rich environment.</title>
        <authorList>
            <person name="Kelly W.J."/>
            <person name="Leahy S.C."/>
            <person name="Altermann E."/>
            <person name="Yeoman C.J."/>
            <person name="Dunne J.C."/>
            <person name="Kong Z."/>
            <person name="Pacheco D.M."/>
            <person name="Li D."/>
            <person name="Noel S.J."/>
            <person name="Moon C.D."/>
            <person name="Cookson A.L."/>
            <person name="Attwood G.T."/>
        </authorList>
    </citation>
    <scope>NUCLEOTIDE SEQUENCE [LARGE SCALE GENOMIC DNA]</scope>
    <source>
        <strain evidence="2">ATCC 51982 / DSM 14932 / B316</strain>
    </source>
</reference>
<dbReference type="eggNOG" id="COG4099">
    <property type="taxonomic scope" value="Bacteria"/>
</dbReference>
<dbReference type="Proteomes" id="UP000001299">
    <property type="component" value="Chromosome 1"/>
</dbReference>
<proteinExistence type="predicted"/>
<dbReference type="Gene3D" id="3.40.50.1820">
    <property type="entry name" value="alpha/beta hydrolase"/>
    <property type="match status" value="1"/>
</dbReference>
<protein>
    <submittedName>
        <fullName evidence="1">Uncharacterized protein</fullName>
    </submittedName>
</protein>
<sequence length="72" mass="8406">MVVKASYKTDGYSAHLGSRDIYEELREIHPDLRYTEYKAGELKERYGINPHCSWVPAGQDDEVKEWLFSKAK</sequence>
<gene>
    <name evidence="1" type="ordered locus">bpr_I2727</name>
</gene>
<dbReference type="EMBL" id="CP001810">
    <property type="protein sequence ID" value="ADL35459.1"/>
    <property type="molecule type" value="Genomic_DNA"/>
</dbReference>
<evidence type="ECO:0000313" key="2">
    <source>
        <dbReference type="Proteomes" id="UP000001299"/>
    </source>
</evidence>
<dbReference type="KEGG" id="bpb:bpr_I2727"/>
<accession>E0RZ87</accession>